<evidence type="ECO:0000313" key="1">
    <source>
        <dbReference type="EMBL" id="MDC0676806.1"/>
    </source>
</evidence>
<protein>
    <submittedName>
        <fullName evidence="1">Uncharacterized protein</fullName>
    </submittedName>
</protein>
<sequence>MKILRNGGKIPVFVGMFAVDDATQRLEGIQDVVTAHDIQIVDKREDNADRAEARANVEDIINARPDLNAATGLWSCNAIEAPPAGAE</sequence>
<proteinExistence type="predicted"/>
<dbReference type="RefSeq" id="WP_272093580.1">
    <property type="nucleotide sequence ID" value="NZ_JAQNDK010000001.1"/>
</dbReference>
<name>A0ABT5BV31_9BACT</name>
<dbReference type="InterPro" id="IPR028082">
    <property type="entry name" value="Peripla_BP_I"/>
</dbReference>
<gene>
    <name evidence="1" type="ORF">POL72_03570</name>
</gene>
<dbReference type="Proteomes" id="UP001217485">
    <property type="component" value="Unassembled WGS sequence"/>
</dbReference>
<dbReference type="SUPFAM" id="SSF53822">
    <property type="entry name" value="Periplasmic binding protein-like I"/>
    <property type="match status" value="1"/>
</dbReference>
<dbReference type="EMBL" id="JAQNDK010000001">
    <property type="protein sequence ID" value="MDC0676806.1"/>
    <property type="molecule type" value="Genomic_DNA"/>
</dbReference>
<evidence type="ECO:0000313" key="2">
    <source>
        <dbReference type="Proteomes" id="UP001217485"/>
    </source>
</evidence>
<comment type="caution">
    <text evidence="1">The sequence shown here is derived from an EMBL/GenBank/DDBJ whole genome shotgun (WGS) entry which is preliminary data.</text>
</comment>
<accession>A0ABT5BV31</accession>
<reference evidence="1 2" key="1">
    <citation type="submission" date="2023-01" db="EMBL/GenBank/DDBJ databases">
        <title>Minimal conservation of predation-associated metabolite biosynthetic gene clusters underscores biosynthetic potential of Myxococcota including descriptions for ten novel species: Archangium lansinium sp. nov., Myxococcus landrumus sp. nov., Nannocystis bai.</title>
        <authorList>
            <person name="Ahearne A."/>
            <person name="Stevens C."/>
            <person name="Dowd S."/>
        </authorList>
    </citation>
    <scope>NUCLEOTIDE SEQUENCE [LARGE SCALE GENOMIC DNA]</scope>
    <source>
        <strain evidence="1 2">WIWO2</strain>
    </source>
</reference>
<dbReference type="Gene3D" id="3.40.50.2300">
    <property type="match status" value="1"/>
</dbReference>
<keyword evidence="2" id="KW-1185">Reference proteome</keyword>
<organism evidence="1 2">
    <name type="scientific">Sorangium atrum</name>
    <dbReference type="NCBI Taxonomy" id="2995308"/>
    <lineage>
        <taxon>Bacteria</taxon>
        <taxon>Pseudomonadati</taxon>
        <taxon>Myxococcota</taxon>
        <taxon>Polyangia</taxon>
        <taxon>Polyangiales</taxon>
        <taxon>Polyangiaceae</taxon>
        <taxon>Sorangium</taxon>
    </lineage>
</organism>